<accession>W3VJB9</accession>
<dbReference type="EMBL" id="AWNI01000014">
    <property type="protein sequence ID" value="ETS61620.1"/>
    <property type="molecule type" value="Genomic_DNA"/>
</dbReference>
<dbReference type="OrthoDB" id="10319989at2759"/>
<sequence>MQAFVRCANLKAGGTAGGCALRTSSHVYLSFVLGPGGEGVVYITLKGSESLTMTTDEIPTLPTIEVRWSVPNEDVVSWLADLHEDSRVGYVDGWHQDRDYHEITVRYHVDKPLGEFIDQIKQIPWYVDHKEL</sequence>
<protein>
    <submittedName>
        <fullName evidence="1">Uncharacterized protein</fullName>
    </submittedName>
</protein>
<dbReference type="Proteomes" id="UP000019462">
    <property type="component" value="Unassembled WGS sequence"/>
</dbReference>
<evidence type="ECO:0000313" key="2">
    <source>
        <dbReference type="Proteomes" id="UP000019462"/>
    </source>
</evidence>
<name>W3VJB9_MOEAP</name>
<dbReference type="AlphaFoldDB" id="W3VJB9"/>
<dbReference type="HOGENOM" id="CLU_1917965_0_0_1"/>
<evidence type="ECO:0000313" key="1">
    <source>
        <dbReference type="EMBL" id="ETS61620.1"/>
    </source>
</evidence>
<reference evidence="1 2" key="1">
    <citation type="journal article" date="2014" name="Genome Announc.">
        <title>Genome sequence of the basidiomycetous fungus Pseudozyma aphidis DSM70725, an efficient producer of biosurfactant mannosylerythritol lipids.</title>
        <authorList>
            <person name="Lorenz S."/>
            <person name="Guenther M."/>
            <person name="Grumaz C."/>
            <person name="Rupp S."/>
            <person name="Zibek S."/>
            <person name="Sohn K."/>
        </authorList>
    </citation>
    <scope>NUCLEOTIDE SEQUENCE [LARGE SCALE GENOMIC DNA]</scope>
    <source>
        <strain evidence="2">ATCC 32657 / CBS 517.83 / DSM 70725 / JCM 10318 / NBRC 10182 / NRRL Y-7954 / St-0401</strain>
    </source>
</reference>
<organism evidence="1 2">
    <name type="scientific">Moesziomyces aphidis</name>
    <name type="common">Pseudozyma aphidis</name>
    <dbReference type="NCBI Taxonomy" id="84754"/>
    <lineage>
        <taxon>Eukaryota</taxon>
        <taxon>Fungi</taxon>
        <taxon>Dikarya</taxon>
        <taxon>Basidiomycota</taxon>
        <taxon>Ustilaginomycotina</taxon>
        <taxon>Ustilaginomycetes</taxon>
        <taxon>Ustilaginales</taxon>
        <taxon>Ustilaginaceae</taxon>
        <taxon>Moesziomyces</taxon>
    </lineage>
</organism>
<proteinExistence type="predicted"/>
<gene>
    <name evidence="1" type="ORF">PaG_04110</name>
</gene>
<comment type="caution">
    <text evidence="1">The sequence shown here is derived from an EMBL/GenBank/DDBJ whole genome shotgun (WGS) entry which is preliminary data.</text>
</comment>
<keyword evidence="2" id="KW-1185">Reference proteome</keyword>